<sequence>MSRHEVAPLSPAAEEIPGLRRALALLREEARSFPGPEGTSALFAVQRAFEREIGRLERSGGAR</sequence>
<accession>A0A2T6B8V4</accession>
<reference evidence="1 2" key="1">
    <citation type="submission" date="2018-04" db="EMBL/GenBank/DDBJ databases">
        <title>Genomic Encyclopedia of Archaeal and Bacterial Type Strains, Phase II (KMG-II): from individual species to whole genera.</title>
        <authorList>
            <person name="Goeker M."/>
        </authorList>
    </citation>
    <scope>NUCLEOTIDE SEQUENCE [LARGE SCALE GENOMIC DNA]</scope>
    <source>
        <strain evidence="1 2">DSM 21823</strain>
    </source>
</reference>
<evidence type="ECO:0000313" key="1">
    <source>
        <dbReference type="EMBL" id="PTX52452.1"/>
    </source>
</evidence>
<comment type="caution">
    <text evidence="1">The sequence shown here is derived from an EMBL/GenBank/DDBJ whole genome shotgun (WGS) entry which is preliminary data.</text>
</comment>
<evidence type="ECO:0000313" key="2">
    <source>
        <dbReference type="Proteomes" id="UP000244224"/>
    </source>
</evidence>
<organism evidence="1 2">
    <name type="scientific">Gemmobacter caeni</name>
    <dbReference type="NCBI Taxonomy" id="589035"/>
    <lineage>
        <taxon>Bacteria</taxon>
        <taxon>Pseudomonadati</taxon>
        <taxon>Pseudomonadota</taxon>
        <taxon>Alphaproteobacteria</taxon>
        <taxon>Rhodobacterales</taxon>
        <taxon>Paracoccaceae</taxon>
        <taxon>Gemmobacter</taxon>
    </lineage>
</organism>
<name>A0A2T6B8V4_9RHOB</name>
<dbReference type="Proteomes" id="UP000244224">
    <property type="component" value="Unassembled WGS sequence"/>
</dbReference>
<dbReference type="AlphaFoldDB" id="A0A2T6B8V4"/>
<protein>
    <submittedName>
        <fullName evidence="1">Uncharacterized protein</fullName>
    </submittedName>
</protein>
<proteinExistence type="predicted"/>
<gene>
    <name evidence="1" type="ORF">C8N34_102232</name>
</gene>
<keyword evidence="2" id="KW-1185">Reference proteome</keyword>
<dbReference type="EMBL" id="QBKP01000002">
    <property type="protein sequence ID" value="PTX52452.1"/>
    <property type="molecule type" value="Genomic_DNA"/>
</dbReference>